<dbReference type="InterPro" id="IPR006379">
    <property type="entry name" value="HAD-SF_hydro_IIB"/>
</dbReference>
<dbReference type="SFLD" id="SFLDG01140">
    <property type="entry name" value="C2.B:_Phosphomannomutase_and_P"/>
    <property type="match status" value="1"/>
</dbReference>
<dbReference type="GO" id="GO:0005829">
    <property type="term" value="C:cytosol"/>
    <property type="evidence" value="ECO:0007669"/>
    <property type="project" value="TreeGrafter"/>
</dbReference>
<dbReference type="EMBL" id="SMGQ01000019">
    <property type="protein sequence ID" value="TCK86772.1"/>
    <property type="molecule type" value="Genomic_DNA"/>
</dbReference>
<protein>
    <recommendedName>
        <fullName evidence="3">Cof subfamily protein (Haloacid dehalogenase superfamily)/HAD superfamily hydrolase (TIGR01484 family)</fullName>
    </recommendedName>
</protein>
<dbReference type="GO" id="GO:0016791">
    <property type="term" value="F:phosphatase activity"/>
    <property type="evidence" value="ECO:0007669"/>
    <property type="project" value="UniProtKB-ARBA"/>
</dbReference>
<evidence type="ECO:0000313" key="2">
    <source>
        <dbReference type="Proteomes" id="UP000294545"/>
    </source>
</evidence>
<dbReference type="SFLD" id="SFLDG01144">
    <property type="entry name" value="C2.B.4:_PGP_Like"/>
    <property type="match status" value="1"/>
</dbReference>
<dbReference type="AlphaFoldDB" id="A0A4R1M650"/>
<proteinExistence type="predicted"/>
<dbReference type="RefSeq" id="WP_132283478.1">
    <property type="nucleotide sequence ID" value="NZ_SMGQ01000019.1"/>
</dbReference>
<keyword evidence="2" id="KW-1185">Reference proteome</keyword>
<dbReference type="Pfam" id="PF08282">
    <property type="entry name" value="Hydrolase_3"/>
    <property type="match status" value="1"/>
</dbReference>
<sequence>MYKLFAIDMDDTLLRGDLSISDKNKNRIEYAANQGVKIVFCSGRSSLSILNYINDLKIRGCDEFLISYNGAMIFDIRNKKYILEKYVEPFYVKELIDYGRKKELNVQLYLDDKIIVEKYDDRTKEYEKLSGLNAVKVRDLKEVIAKGSIKVLFNNEADVLNNIKKELDIYIGEKLNIFFSKPYYLEFLNKNTDKGISLLELAKSLDISKNEIMAIGDSYNDISMIKKAGLGIAMKNGNEEIKKHANYITKNDNDKDGVAEAIEQFIG</sequence>
<dbReference type="Gene3D" id="3.30.1240.10">
    <property type="match status" value="1"/>
</dbReference>
<evidence type="ECO:0008006" key="3">
    <source>
        <dbReference type="Google" id="ProtNLM"/>
    </source>
</evidence>
<dbReference type="Proteomes" id="UP000294545">
    <property type="component" value="Unassembled WGS sequence"/>
</dbReference>
<dbReference type="NCBIfam" id="TIGR01484">
    <property type="entry name" value="HAD-SF-IIB"/>
    <property type="match status" value="1"/>
</dbReference>
<comment type="caution">
    <text evidence="1">The sequence shown here is derived from an EMBL/GenBank/DDBJ whole genome shotgun (WGS) entry which is preliminary data.</text>
</comment>
<dbReference type="InterPro" id="IPR036412">
    <property type="entry name" value="HAD-like_sf"/>
</dbReference>
<dbReference type="SFLD" id="SFLDS00003">
    <property type="entry name" value="Haloacid_Dehalogenase"/>
    <property type="match status" value="1"/>
</dbReference>
<accession>A0A4R1M650</accession>
<dbReference type="InterPro" id="IPR023214">
    <property type="entry name" value="HAD_sf"/>
</dbReference>
<dbReference type="OrthoDB" id="9781413at2"/>
<dbReference type="Gene3D" id="3.40.50.1000">
    <property type="entry name" value="HAD superfamily/HAD-like"/>
    <property type="match status" value="1"/>
</dbReference>
<dbReference type="NCBIfam" id="TIGR00099">
    <property type="entry name" value="Cof-subfamily"/>
    <property type="match status" value="1"/>
</dbReference>
<dbReference type="GO" id="GO:0000287">
    <property type="term" value="F:magnesium ion binding"/>
    <property type="evidence" value="ECO:0007669"/>
    <property type="project" value="TreeGrafter"/>
</dbReference>
<organism evidence="1 2">
    <name type="scientific">Natranaerovirga hydrolytica</name>
    <dbReference type="NCBI Taxonomy" id="680378"/>
    <lineage>
        <taxon>Bacteria</taxon>
        <taxon>Bacillati</taxon>
        <taxon>Bacillota</taxon>
        <taxon>Clostridia</taxon>
        <taxon>Lachnospirales</taxon>
        <taxon>Natranaerovirgaceae</taxon>
        <taxon>Natranaerovirga</taxon>
    </lineage>
</organism>
<dbReference type="PROSITE" id="PS01229">
    <property type="entry name" value="COF_2"/>
    <property type="match status" value="1"/>
</dbReference>
<dbReference type="InterPro" id="IPR000150">
    <property type="entry name" value="Cof"/>
</dbReference>
<gene>
    <name evidence="1" type="ORF">EDC19_2826</name>
</gene>
<reference evidence="1 2" key="1">
    <citation type="submission" date="2019-03" db="EMBL/GenBank/DDBJ databases">
        <title>Genomic Encyclopedia of Type Strains, Phase IV (KMG-IV): sequencing the most valuable type-strain genomes for metagenomic binning, comparative biology and taxonomic classification.</title>
        <authorList>
            <person name="Goeker M."/>
        </authorList>
    </citation>
    <scope>NUCLEOTIDE SEQUENCE [LARGE SCALE GENOMIC DNA]</scope>
    <source>
        <strain evidence="1 2">DSM 24176</strain>
    </source>
</reference>
<evidence type="ECO:0000313" key="1">
    <source>
        <dbReference type="EMBL" id="TCK86772.1"/>
    </source>
</evidence>
<dbReference type="PANTHER" id="PTHR10000:SF8">
    <property type="entry name" value="HAD SUPERFAMILY HYDROLASE-LIKE, TYPE 3"/>
    <property type="match status" value="1"/>
</dbReference>
<dbReference type="SUPFAM" id="SSF56784">
    <property type="entry name" value="HAD-like"/>
    <property type="match status" value="1"/>
</dbReference>
<dbReference type="CDD" id="cd07516">
    <property type="entry name" value="HAD_Pase"/>
    <property type="match status" value="1"/>
</dbReference>
<name>A0A4R1M650_9FIRM</name>
<dbReference type="PANTHER" id="PTHR10000">
    <property type="entry name" value="PHOSPHOSERINE PHOSPHATASE"/>
    <property type="match status" value="1"/>
</dbReference>